<protein>
    <recommendedName>
        <fullName evidence="3">Phage protein</fullName>
    </recommendedName>
</protein>
<dbReference type="RefSeq" id="WP_161869690.1">
    <property type="nucleotide sequence ID" value="NZ_MAEI02000001.1"/>
</dbReference>
<dbReference type="Proteomes" id="UP001429357">
    <property type="component" value="Unassembled WGS sequence"/>
</dbReference>
<sequence length="136" mass="15165">MAYLTYDEFKALTGKDEETFPKESFDKWLTKASAVLDSVTSNFYQFHDIETDPFLFRANRFKLALCSQICYFQEVGADTFEGINKAPQSVGIGSTSISNGSRYGSGGQAESKNLEAEDLYIYLSGTGLLYRGVDRC</sequence>
<comment type="caution">
    <text evidence="1">The sequence shown here is derived from an EMBL/GenBank/DDBJ whole genome shotgun (WGS) entry which is preliminary data.</text>
</comment>
<name>A0ABV0F2H3_9ENTE</name>
<reference evidence="1 2" key="2">
    <citation type="submission" date="2024-02" db="EMBL/GenBank/DDBJ databases">
        <title>The Genome Sequence of Enterococcus diestrammenae JM9A.</title>
        <authorList>
            <person name="Earl A."/>
            <person name="Manson A."/>
            <person name="Gilmore M."/>
            <person name="Sanders J."/>
            <person name="Shea T."/>
            <person name="Howe W."/>
            <person name="Livny J."/>
            <person name="Cuomo C."/>
            <person name="Neafsey D."/>
            <person name="Birren B."/>
        </authorList>
    </citation>
    <scope>NUCLEOTIDE SEQUENCE [LARGE SCALE GENOMIC DNA]</scope>
    <source>
        <strain evidence="1 2">JM9A</strain>
    </source>
</reference>
<proteinExistence type="predicted"/>
<evidence type="ECO:0000313" key="1">
    <source>
        <dbReference type="EMBL" id="MEO1782248.1"/>
    </source>
</evidence>
<evidence type="ECO:0008006" key="3">
    <source>
        <dbReference type="Google" id="ProtNLM"/>
    </source>
</evidence>
<gene>
    <name evidence="1" type="ORF">BAU18_001841</name>
</gene>
<reference evidence="2" key="1">
    <citation type="submission" date="2016-06" db="EMBL/GenBank/DDBJ databases">
        <title>Four novel species of enterococci isolated from chicken manure.</title>
        <authorList>
            <person name="Van Tyne D."/>
        </authorList>
    </citation>
    <scope>NUCLEOTIDE SEQUENCE [LARGE SCALE GENOMIC DNA]</scope>
    <source>
        <strain evidence="2">JM9A</strain>
    </source>
</reference>
<dbReference type="EMBL" id="MAEI02000001">
    <property type="protein sequence ID" value="MEO1782248.1"/>
    <property type="molecule type" value="Genomic_DNA"/>
</dbReference>
<keyword evidence="2" id="KW-1185">Reference proteome</keyword>
<accession>A0ABV0F2H3</accession>
<organism evidence="1 2">
    <name type="scientific">Enterococcus diestrammenae</name>
    <dbReference type="NCBI Taxonomy" id="1155073"/>
    <lineage>
        <taxon>Bacteria</taxon>
        <taxon>Bacillati</taxon>
        <taxon>Bacillota</taxon>
        <taxon>Bacilli</taxon>
        <taxon>Lactobacillales</taxon>
        <taxon>Enterococcaceae</taxon>
        <taxon>Enterococcus</taxon>
    </lineage>
</organism>
<evidence type="ECO:0000313" key="2">
    <source>
        <dbReference type="Proteomes" id="UP001429357"/>
    </source>
</evidence>